<dbReference type="PIRSF" id="PIRSF011396">
    <property type="entry name" value="Trp_halogenase"/>
    <property type="match status" value="1"/>
</dbReference>
<dbReference type="Gene3D" id="3.50.50.60">
    <property type="entry name" value="FAD/NAD(P)-binding domain"/>
    <property type="match status" value="1"/>
</dbReference>
<accession>A0ABX2JIR5</accession>
<keyword evidence="3" id="KW-1185">Reference proteome</keyword>
<keyword evidence="1" id="KW-0812">Transmembrane</keyword>
<reference evidence="2 3" key="1">
    <citation type="submission" date="2020-06" db="EMBL/GenBank/DDBJ databases">
        <title>Sphingomonas hominis sp. nov., a member of the Sphingomonas, isolated from the hair of a 22-year-old girl.</title>
        <authorList>
            <person name="Zhang D.-F."/>
            <person name="Cui X.-W."/>
        </authorList>
    </citation>
    <scope>NUCLEOTIDE SEQUENCE [LARGE SCALE GENOMIC DNA]</scope>
    <source>
        <strain evidence="2 3">HHU CXW</strain>
    </source>
</reference>
<dbReference type="InterPro" id="IPR036188">
    <property type="entry name" value="FAD/NAD-bd_sf"/>
</dbReference>
<gene>
    <name evidence="2" type="ORF">HRV97_05465</name>
</gene>
<evidence type="ECO:0000313" key="3">
    <source>
        <dbReference type="Proteomes" id="UP000621447"/>
    </source>
</evidence>
<evidence type="ECO:0000313" key="2">
    <source>
        <dbReference type="EMBL" id="NTS64601.1"/>
    </source>
</evidence>
<dbReference type="PANTHER" id="PTHR43747:SF4">
    <property type="entry name" value="FLAVIN-DEPENDENT TRYPTOPHAN HALOGENASE"/>
    <property type="match status" value="1"/>
</dbReference>
<sequence>MSQTNIIIAGGGSAGWMVAAAFAHFLPGHAYRIRLIESEAIGTIGVGEATIPQIQLFNQALGLNEDAFLRATGGTFKLGIEFAGWTRPGERYMHAFGDVGRESGLLGFHHRWLRARAEGSVAPLGSFSLNEVAARGLKMQRGPARTAQMLPGMPYAFHFDAALYARLLRRFAETRGVERVEGRIVSVERNGDTGNVSALKLEGGAQVAGDLFIDCTGFAALLIGEAMEVGYDDWTRWLPCDRALAVPSARAAAFTPYTRATAHGAGWQWRIPLQHRTGNGIVYSSAHLSDDAAAAHLLGNLDGAAEADPRAIRFTTGKRREMWRGNVVAIGLASGFMEPLESTSLHLVQTAIARLLKMLPGRGSAQAQRDEYNAQADFEYERIRDFLILHYWANARDEPFWQERRAADLPDTLRHKLDVWREQAHVTREHEELFTEVAWIQVLIGQGVIPRGYHPIADAETHADNDEYLDLLRQLIAREAAQMPSHSDFVAQHCAARASV</sequence>
<dbReference type="InterPro" id="IPR033856">
    <property type="entry name" value="Trp_halogen"/>
</dbReference>
<comment type="caution">
    <text evidence="2">The sequence shown here is derived from an EMBL/GenBank/DDBJ whole genome shotgun (WGS) entry which is preliminary data.</text>
</comment>
<dbReference type="RefSeq" id="WP_174192857.1">
    <property type="nucleotide sequence ID" value="NZ_JABULH010000002.1"/>
</dbReference>
<feature type="transmembrane region" description="Helical" evidence="1">
    <location>
        <begin position="6"/>
        <end position="26"/>
    </location>
</feature>
<dbReference type="PANTHER" id="PTHR43747">
    <property type="entry name" value="FAD-BINDING PROTEIN"/>
    <property type="match status" value="1"/>
</dbReference>
<keyword evidence="1" id="KW-1133">Transmembrane helix</keyword>
<dbReference type="SUPFAM" id="SSF51905">
    <property type="entry name" value="FAD/NAD(P)-binding domain"/>
    <property type="match status" value="1"/>
</dbReference>
<keyword evidence="1" id="KW-0472">Membrane</keyword>
<organism evidence="2 3">
    <name type="scientific">Sphingomonas hominis</name>
    <dbReference type="NCBI Taxonomy" id="2741495"/>
    <lineage>
        <taxon>Bacteria</taxon>
        <taxon>Pseudomonadati</taxon>
        <taxon>Pseudomonadota</taxon>
        <taxon>Alphaproteobacteria</taxon>
        <taxon>Sphingomonadales</taxon>
        <taxon>Sphingomonadaceae</taxon>
        <taxon>Sphingomonas</taxon>
    </lineage>
</organism>
<dbReference type="Proteomes" id="UP000621447">
    <property type="component" value="Unassembled WGS sequence"/>
</dbReference>
<proteinExistence type="predicted"/>
<dbReference type="InterPro" id="IPR050816">
    <property type="entry name" value="Flavin-dep_Halogenase_NPB"/>
</dbReference>
<dbReference type="Pfam" id="PF04820">
    <property type="entry name" value="Trp_halogenase"/>
    <property type="match status" value="1"/>
</dbReference>
<dbReference type="InterPro" id="IPR006905">
    <property type="entry name" value="Flavin_halogenase"/>
</dbReference>
<evidence type="ECO:0000256" key="1">
    <source>
        <dbReference type="SAM" id="Phobius"/>
    </source>
</evidence>
<dbReference type="EMBL" id="JABULH010000002">
    <property type="protein sequence ID" value="NTS64601.1"/>
    <property type="molecule type" value="Genomic_DNA"/>
</dbReference>
<name>A0ABX2JIR5_9SPHN</name>
<protein>
    <submittedName>
        <fullName evidence="2">Tryptophan 7-halogenase</fullName>
    </submittedName>
</protein>